<dbReference type="AlphaFoldDB" id="A0A8S0ZLA3"/>
<reference evidence="2 3" key="1">
    <citation type="submission" date="2020-04" db="EMBL/GenBank/DDBJ databases">
        <authorList>
            <person name="Wallbank WR R."/>
            <person name="Pardo Diaz C."/>
            <person name="Kozak K."/>
            <person name="Martin S."/>
            <person name="Jiggins C."/>
            <person name="Moest M."/>
            <person name="Warren A I."/>
            <person name="Byers J.R.P. K."/>
            <person name="Montejo-Kovacevich G."/>
            <person name="Yen C E."/>
        </authorList>
    </citation>
    <scope>NUCLEOTIDE SEQUENCE [LARGE SCALE GENOMIC DNA]</scope>
</reference>
<keyword evidence="3" id="KW-1185">Reference proteome</keyword>
<gene>
    <name evidence="2" type="ORF">APLA_LOCUS5534</name>
</gene>
<proteinExistence type="predicted"/>
<protein>
    <submittedName>
        <fullName evidence="2">Uncharacterized protein</fullName>
    </submittedName>
</protein>
<evidence type="ECO:0000256" key="1">
    <source>
        <dbReference type="SAM" id="SignalP"/>
    </source>
</evidence>
<feature type="signal peptide" evidence="1">
    <location>
        <begin position="1"/>
        <end position="18"/>
    </location>
</feature>
<sequence>MNYNLVLVLCLHVTSIHSVPMRMQLMPLQYGMQQQNPLLQIQNPFFRQAANNFQPPFMYPQQPIILLLPNLAPNAEIDDRYTKLNEEENRNKLKANTGHIDEKKDAVILDADYNSEETDSKQAIMFMPNDPRFSIGSIISLIPFLPIEINVPDTINWISTLLPGWFGRPGQKPENSMRLSSKGPLPILVLPAPMMTQI</sequence>
<evidence type="ECO:0000313" key="3">
    <source>
        <dbReference type="Proteomes" id="UP000494106"/>
    </source>
</evidence>
<dbReference type="EMBL" id="CADEBC010000480">
    <property type="protein sequence ID" value="CAB3234216.1"/>
    <property type="molecule type" value="Genomic_DNA"/>
</dbReference>
<dbReference type="Proteomes" id="UP000494106">
    <property type="component" value="Unassembled WGS sequence"/>
</dbReference>
<name>A0A8S0ZLA3_ARCPL</name>
<evidence type="ECO:0000313" key="2">
    <source>
        <dbReference type="EMBL" id="CAB3234216.1"/>
    </source>
</evidence>
<comment type="caution">
    <text evidence="2">The sequence shown here is derived from an EMBL/GenBank/DDBJ whole genome shotgun (WGS) entry which is preliminary data.</text>
</comment>
<organism evidence="2 3">
    <name type="scientific">Arctia plantaginis</name>
    <name type="common">Wood tiger moth</name>
    <name type="synonym">Phalaena plantaginis</name>
    <dbReference type="NCBI Taxonomy" id="874455"/>
    <lineage>
        <taxon>Eukaryota</taxon>
        <taxon>Metazoa</taxon>
        <taxon>Ecdysozoa</taxon>
        <taxon>Arthropoda</taxon>
        <taxon>Hexapoda</taxon>
        <taxon>Insecta</taxon>
        <taxon>Pterygota</taxon>
        <taxon>Neoptera</taxon>
        <taxon>Endopterygota</taxon>
        <taxon>Lepidoptera</taxon>
        <taxon>Glossata</taxon>
        <taxon>Ditrysia</taxon>
        <taxon>Noctuoidea</taxon>
        <taxon>Erebidae</taxon>
        <taxon>Arctiinae</taxon>
        <taxon>Arctia</taxon>
    </lineage>
</organism>
<feature type="chain" id="PRO_5035751548" evidence="1">
    <location>
        <begin position="19"/>
        <end position="198"/>
    </location>
</feature>
<accession>A0A8S0ZLA3</accession>
<dbReference type="OrthoDB" id="7330171at2759"/>
<keyword evidence="1" id="KW-0732">Signal</keyword>